<sequence length="60" mass="6905">MRVQKYGYFLDNLLFQELILLSAVSFSCCASSKKDAAAIRAKKKIRSTRNGFLSNWRFVL</sequence>
<reference evidence="1 2" key="1">
    <citation type="submission" date="2018-04" db="EMBL/GenBank/DDBJ databases">
        <title>Genome sequencing of Flavobacterium sp. HYN0048.</title>
        <authorList>
            <person name="Yi H."/>
            <person name="Baek C."/>
        </authorList>
    </citation>
    <scope>NUCLEOTIDE SEQUENCE [LARGE SCALE GENOMIC DNA]</scope>
    <source>
        <strain evidence="1 2">HYN0048</strain>
    </source>
</reference>
<accession>A0A2S0RG16</accession>
<dbReference type="AlphaFoldDB" id="A0A2S0RG16"/>
<evidence type="ECO:0000313" key="1">
    <source>
        <dbReference type="EMBL" id="AWA30041.1"/>
    </source>
</evidence>
<dbReference type="EMBL" id="CP028811">
    <property type="protein sequence ID" value="AWA30041.1"/>
    <property type="molecule type" value="Genomic_DNA"/>
</dbReference>
<organism evidence="1 2">
    <name type="scientific">Flavobacterium magnum</name>
    <dbReference type="NCBI Taxonomy" id="2162713"/>
    <lineage>
        <taxon>Bacteria</taxon>
        <taxon>Pseudomonadati</taxon>
        <taxon>Bacteroidota</taxon>
        <taxon>Flavobacteriia</taxon>
        <taxon>Flavobacteriales</taxon>
        <taxon>Flavobacteriaceae</taxon>
        <taxon>Flavobacterium</taxon>
    </lineage>
</organism>
<proteinExistence type="predicted"/>
<evidence type="ECO:0008006" key="3">
    <source>
        <dbReference type="Google" id="ProtNLM"/>
    </source>
</evidence>
<protein>
    <recommendedName>
        <fullName evidence="3">Lipoprotein</fullName>
    </recommendedName>
</protein>
<evidence type="ECO:0000313" key="2">
    <source>
        <dbReference type="Proteomes" id="UP000244193"/>
    </source>
</evidence>
<name>A0A2S0RG16_9FLAO</name>
<dbReference type="PROSITE" id="PS51257">
    <property type="entry name" value="PROKAR_LIPOPROTEIN"/>
    <property type="match status" value="1"/>
</dbReference>
<dbReference type="Proteomes" id="UP000244193">
    <property type="component" value="Chromosome"/>
</dbReference>
<dbReference type="KEGG" id="fmg:HYN48_08085"/>
<gene>
    <name evidence="1" type="ORF">HYN48_08085</name>
</gene>
<keyword evidence="2" id="KW-1185">Reference proteome</keyword>